<sequence length="1664" mass="173619">MSGLTFLSWVREGLAADGGAVDQLTGPLPGRSVVTLLPRVNDRAEVPVTAQVYGAGDVTGIDPAQVLRVSPAPGAADAEPSRFACVEFDQPDLPWAFTPAAADAQGRLRPWVVLVVVPAAGATVTGAPDGGLPRLRCDPAELPDLAESWAWAHAQVITDGDLADVDDLIAHAPDRTLSRLLCPRRLLPATRYLAAVVPAFEAGRLTGLGRELPAEDRDVLRPAWPPVRAESPWELPAYHHWSFATGVDGDFESLVHRLTPRALPAAVGTRPMDVGAAGEGMPVLPADSRVVGFPGALRPATGDAGHWDPQAEAKVGDALEEVLRGTGDDPADPPLTPPVHGAEAAVAPGTRGLPSAQDGPAWLRGLNRDPRHRAAAGLGAEVVRRHQEELVAAAWDQAAEVRRINEALRQGQLARSVADSLHRRLDALSGRMDSGPRADTARAGLLQLTQAALGSVPAAGGTAADAVAANREAEAALDPGFRKLLRPGGPLSAATGHGAGTTSAQLAAALSTRQATATPELGAAAGAAGLERLSHGALTFGELDSDVLTSKWWESDTGPRDRPQPVTPQINWIGAAMANRVFIVTTDGRVMSAVHNGSNAVSWVDHGTPPGTTATRAPAAIGNEHAVVLGLDRNLYRLYWDGDRWAWASHGKPSFANLLNYNGVVAVKRTSRPNSDDTATTGTFYSAYLISEAGTLVELVGSPGGLWGWADHGKPADGATLVGVPTVVKPWQVTVVSITGNVYTRTYKGGWSWQGYGQPSGIGFLPDEPTVPGPGLAGFLAKAGNGKLYSMGLSGGMFPRPTWNEFYDSTNGHTLGGVGNRAVVTSRASSVRCHDNGWWEPGGKAPVSRQDLWLVGCQVNGVVWVFADNKLLRLDTNASSPVWQDFGQPVLGGEGMTDALPAAHVRWRSQVGFRSALLVGTAESNGGAAAQVRVGQNTDWDGSVRGGWQRAALPVTPPLNSPQGFALCVADLAPPQTGVASVPDVVAFWIEASNTGGNLGKYCVGRNLSAAGTTGDWGPVQTLPTAMCTQYNPDGALSQYWGVQNATATLADLDGDGYQELIVAYVGGPTTARRLFLRIGWKLDPGTGAVQRGWGESVEVPWPGRPANGAPTITGIAVAVADLNVDLRPEIVIAIAEQTGTSTTVSYRIGWNVNGRGRCVLENRAADPWSAVRTVPGPFPTTTRGLGLAVADFTGTEKPDLLLLAVDATAGPTRATYRLGRDVVGDAPQSWSAPMVVDGAGAWGNPVAASLAVVDLPGSTLADKRAMITRFRAAATRHQGALLAAQARAVQADEEALGLRAIADAVRSGLDPETAVTGRVLGRVGGLDLGGAGLTDPLGPLLAPPSFAQPLAELLAELGQDQLLPGVGEVEPETLALLATNPAFVESFLVGANGELGRELVWRGFPTDRAATAFQHFWDARGTVEPGHEPADVPPVAQWPRTAALGTIAGGGGEQVVLLLRGELVRRFPTLGLHARRAVAPATPGGPRGLGAQRLEPLFSGTLGQDVKYVGFALGVRQALGDLDSGGTDPGWFFVFEENPTAPGFGLDVPQAAAKYGTAPATWRELSWASIAPDAGTLGALKHVRTTTPFGTPELPLRPARAPGEVVDKATWARNSAHMAHVTLQQPARVAFHATDLLPPEPAPTPRLGAAGAARATESTETHA</sequence>
<dbReference type="PANTHER" id="PTHR36893">
    <property type="entry name" value="OS01G0275950 PROTEIN"/>
    <property type="match status" value="1"/>
</dbReference>
<dbReference type="PANTHER" id="PTHR36893:SF1">
    <property type="entry name" value="BULB-TYPE LECTIN DOMAIN-CONTAINING PROTEIN"/>
    <property type="match status" value="1"/>
</dbReference>
<protein>
    <submittedName>
        <fullName evidence="2">Uncharacterized protein</fullName>
    </submittedName>
</protein>
<accession>A0A1Q9LLL3</accession>
<dbReference type="STRING" id="1193682.BJP25_18095"/>
<feature type="region of interest" description="Disordered" evidence="1">
    <location>
        <begin position="1638"/>
        <end position="1664"/>
    </location>
</feature>
<reference evidence="2 3" key="1">
    <citation type="submission" date="2016-10" db="EMBL/GenBank/DDBJ databases">
        <title>The Draft Genome Sequence of Actinokineospora bangkokensis 44EHWT reveals the biosynthetic pathway of antifungal compounds Thailandins with unusual extender unit butylmalonyl-CoA.</title>
        <authorList>
            <person name="Greule A."/>
            <person name="Intra B."/>
            <person name="Flemming S."/>
            <person name="Rommel M.G."/>
            <person name="Panbangred W."/>
            <person name="Bechthold A."/>
        </authorList>
    </citation>
    <scope>NUCLEOTIDE SEQUENCE [LARGE SCALE GENOMIC DNA]</scope>
    <source>
        <strain evidence="2 3">44EHW</strain>
    </source>
</reference>
<dbReference type="OrthoDB" id="9816502at2"/>
<dbReference type="InterPro" id="IPR028994">
    <property type="entry name" value="Integrin_alpha_N"/>
</dbReference>
<dbReference type="EMBL" id="MKQR01000013">
    <property type="protein sequence ID" value="OLR92889.1"/>
    <property type="molecule type" value="Genomic_DNA"/>
</dbReference>
<evidence type="ECO:0000313" key="2">
    <source>
        <dbReference type="EMBL" id="OLR92889.1"/>
    </source>
</evidence>
<dbReference type="RefSeq" id="WP_075975154.1">
    <property type="nucleotide sequence ID" value="NZ_MKQR01000013.1"/>
</dbReference>
<evidence type="ECO:0000256" key="1">
    <source>
        <dbReference type="SAM" id="MobiDB-lite"/>
    </source>
</evidence>
<evidence type="ECO:0000313" key="3">
    <source>
        <dbReference type="Proteomes" id="UP000186040"/>
    </source>
</evidence>
<keyword evidence="3" id="KW-1185">Reference proteome</keyword>
<name>A0A1Q9LLL3_9PSEU</name>
<dbReference type="SUPFAM" id="SSF69318">
    <property type="entry name" value="Integrin alpha N-terminal domain"/>
    <property type="match status" value="1"/>
</dbReference>
<proteinExistence type="predicted"/>
<dbReference type="Proteomes" id="UP000186040">
    <property type="component" value="Unassembled WGS sequence"/>
</dbReference>
<gene>
    <name evidence="2" type="ORF">BJP25_18095</name>
</gene>
<organism evidence="2 3">
    <name type="scientific">Actinokineospora bangkokensis</name>
    <dbReference type="NCBI Taxonomy" id="1193682"/>
    <lineage>
        <taxon>Bacteria</taxon>
        <taxon>Bacillati</taxon>
        <taxon>Actinomycetota</taxon>
        <taxon>Actinomycetes</taxon>
        <taxon>Pseudonocardiales</taxon>
        <taxon>Pseudonocardiaceae</taxon>
        <taxon>Actinokineospora</taxon>
    </lineage>
</organism>
<comment type="caution">
    <text evidence="2">The sequence shown here is derived from an EMBL/GenBank/DDBJ whole genome shotgun (WGS) entry which is preliminary data.</text>
</comment>